<gene>
    <name evidence="2" type="ORF">CBER1_07818</name>
</gene>
<protein>
    <recommendedName>
        <fullName evidence="4">Cell wall protein</fullName>
    </recommendedName>
</protein>
<organism evidence="2 3">
    <name type="scientific">Cercospora berteroae</name>
    <dbReference type="NCBI Taxonomy" id="357750"/>
    <lineage>
        <taxon>Eukaryota</taxon>
        <taxon>Fungi</taxon>
        <taxon>Dikarya</taxon>
        <taxon>Ascomycota</taxon>
        <taxon>Pezizomycotina</taxon>
        <taxon>Dothideomycetes</taxon>
        <taxon>Dothideomycetidae</taxon>
        <taxon>Mycosphaerellales</taxon>
        <taxon>Mycosphaerellaceae</taxon>
        <taxon>Cercospora</taxon>
    </lineage>
</organism>
<dbReference type="OrthoDB" id="3485059at2759"/>
<evidence type="ECO:0008006" key="4">
    <source>
        <dbReference type="Google" id="ProtNLM"/>
    </source>
</evidence>
<keyword evidence="1" id="KW-0732">Signal</keyword>
<dbReference type="AlphaFoldDB" id="A0A2S6BU59"/>
<evidence type="ECO:0000313" key="3">
    <source>
        <dbReference type="Proteomes" id="UP000237631"/>
    </source>
</evidence>
<comment type="caution">
    <text evidence="2">The sequence shown here is derived from an EMBL/GenBank/DDBJ whole genome shotgun (WGS) entry which is preliminary data.</text>
</comment>
<reference evidence="3" key="1">
    <citation type="journal article" date="2017" name="bioRxiv">
        <title>Conservation of a gene cluster reveals novel cercosporin biosynthetic mechanisms and extends production to the genus Colletotrichum.</title>
        <authorList>
            <person name="de Jonge R."/>
            <person name="Ebert M.K."/>
            <person name="Huitt-Roehl C.R."/>
            <person name="Pal P."/>
            <person name="Suttle J.C."/>
            <person name="Spanner R.E."/>
            <person name="Neubauer J.D."/>
            <person name="Jurick W.M.II."/>
            <person name="Stott K.A."/>
            <person name="Secor G.A."/>
            <person name="Thomma B.P.H.J."/>
            <person name="Van de Peer Y."/>
            <person name="Townsend C.A."/>
            <person name="Bolton M.D."/>
        </authorList>
    </citation>
    <scope>NUCLEOTIDE SEQUENCE [LARGE SCALE GENOMIC DNA]</scope>
    <source>
        <strain evidence="3">CBS538.71</strain>
    </source>
</reference>
<dbReference type="Pfam" id="PF12296">
    <property type="entry name" value="HsbA"/>
    <property type="match status" value="1"/>
</dbReference>
<keyword evidence="3" id="KW-1185">Reference proteome</keyword>
<name>A0A2S6BU59_9PEZI</name>
<sequence>MRLTSLIISGLLTVASAHPLYTVVKRDAASIVAALKNVQTNVQTLNATVNTFNKGDLDGLIKVLKIQKQTSAVGDSVVTAASTAQQSSILNEADTQKVAEGVLALKADLDTFLPNLSSKKPAFDSVAFLFSVSKTVAQSLQTQKQQSANLGDAITAKLTGPLAGFAPLINAQIAEQFDKAIAVFQQKGGVIPLPPIPSFG</sequence>
<proteinExistence type="predicted"/>
<accession>A0A2S6BU59</accession>
<dbReference type="GO" id="GO:0005576">
    <property type="term" value="C:extracellular region"/>
    <property type="evidence" value="ECO:0007669"/>
    <property type="project" value="TreeGrafter"/>
</dbReference>
<dbReference type="EMBL" id="PNEN01001769">
    <property type="protein sequence ID" value="PPJ51018.1"/>
    <property type="molecule type" value="Genomic_DNA"/>
</dbReference>
<dbReference type="Gene3D" id="1.20.1280.140">
    <property type="match status" value="1"/>
</dbReference>
<evidence type="ECO:0000256" key="1">
    <source>
        <dbReference type="SAM" id="SignalP"/>
    </source>
</evidence>
<feature type="chain" id="PRO_5015511762" description="Cell wall protein" evidence="1">
    <location>
        <begin position="18"/>
        <end position="200"/>
    </location>
</feature>
<dbReference type="STRING" id="357750.A0A2S6BU59"/>
<evidence type="ECO:0000313" key="2">
    <source>
        <dbReference type="EMBL" id="PPJ51018.1"/>
    </source>
</evidence>
<dbReference type="PANTHER" id="PTHR38123">
    <property type="entry name" value="CELL WALL SERINE-THREONINE-RICH GALACTOMANNOPROTEIN MP1 (AFU_ORTHOLOGUE AFUA_4G03240)"/>
    <property type="match status" value="1"/>
</dbReference>
<dbReference type="Proteomes" id="UP000237631">
    <property type="component" value="Unassembled WGS sequence"/>
</dbReference>
<dbReference type="InterPro" id="IPR021054">
    <property type="entry name" value="Cell_wall_mannoprotein_1"/>
</dbReference>
<feature type="signal peptide" evidence="1">
    <location>
        <begin position="1"/>
        <end position="17"/>
    </location>
</feature>
<dbReference type="PANTHER" id="PTHR38123:SF4">
    <property type="entry name" value="CELL WALL GALACTOMANNOPROTEIN, PUTATIVE (AFU_ORTHOLOGUE AFUA_4G00870)-RELATED"/>
    <property type="match status" value="1"/>
</dbReference>